<name>A0ABU6WJN1_9FABA</name>
<evidence type="ECO:0000313" key="3">
    <source>
        <dbReference type="Proteomes" id="UP001341840"/>
    </source>
</evidence>
<evidence type="ECO:0000313" key="2">
    <source>
        <dbReference type="EMBL" id="MED6185472.1"/>
    </source>
</evidence>
<feature type="region of interest" description="Disordered" evidence="1">
    <location>
        <begin position="37"/>
        <end position="56"/>
    </location>
</feature>
<comment type="caution">
    <text evidence="2">The sequence shown here is derived from an EMBL/GenBank/DDBJ whole genome shotgun (WGS) entry which is preliminary data.</text>
</comment>
<protein>
    <submittedName>
        <fullName evidence="2">Uncharacterized protein</fullName>
    </submittedName>
</protein>
<sequence length="72" mass="7931">MKHRVSQASVIAVGNNKTDYKNASSLLLPHCCAAAPSSPSLSRENHRHHHFQPHFLPPQTSIRSSVSAIVFM</sequence>
<feature type="non-terminal residue" evidence="2">
    <location>
        <position position="72"/>
    </location>
</feature>
<accession>A0ABU6WJN1</accession>
<evidence type="ECO:0000256" key="1">
    <source>
        <dbReference type="SAM" id="MobiDB-lite"/>
    </source>
</evidence>
<dbReference type="EMBL" id="JASCZI010181711">
    <property type="protein sequence ID" value="MED6185472.1"/>
    <property type="molecule type" value="Genomic_DNA"/>
</dbReference>
<keyword evidence="3" id="KW-1185">Reference proteome</keyword>
<proteinExistence type="predicted"/>
<reference evidence="2 3" key="1">
    <citation type="journal article" date="2023" name="Plants (Basel)">
        <title>Bridging the Gap: Combining Genomics and Transcriptomics Approaches to Understand Stylosanthes scabra, an Orphan Legume from the Brazilian Caatinga.</title>
        <authorList>
            <person name="Ferreira-Neto J.R.C."/>
            <person name="da Silva M.D."/>
            <person name="Binneck E."/>
            <person name="de Melo N.F."/>
            <person name="da Silva R.H."/>
            <person name="de Melo A.L.T.M."/>
            <person name="Pandolfi V."/>
            <person name="Bustamante F.O."/>
            <person name="Brasileiro-Vidal A.C."/>
            <person name="Benko-Iseppon A.M."/>
        </authorList>
    </citation>
    <scope>NUCLEOTIDE SEQUENCE [LARGE SCALE GENOMIC DNA]</scope>
    <source>
        <tissue evidence="2">Leaves</tissue>
    </source>
</reference>
<dbReference type="Proteomes" id="UP001341840">
    <property type="component" value="Unassembled WGS sequence"/>
</dbReference>
<organism evidence="2 3">
    <name type="scientific">Stylosanthes scabra</name>
    <dbReference type="NCBI Taxonomy" id="79078"/>
    <lineage>
        <taxon>Eukaryota</taxon>
        <taxon>Viridiplantae</taxon>
        <taxon>Streptophyta</taxon>
        <taxon>Embryophyta</taxon>
        <taxon>Tracheophyta</taxon>
        <taxon>Spermatophyta</taxon>
        <taxon>Magnoliopsida</taxon>
        <taxon>eudicotyledons</taxon>
        <taxon>Gunneridae</taxon>
        <taxon>Pentapetalae</taxon>
        <taxon>rosids</taxon>
        <taxon>fabids</taxon>
        <taxon>Fabales</taxon>
        <taxon>Fabaceae</taxon>
        <taxon>Papilionoideae</taxon>
        <taxon>50 kb inversion clade</taxon>
        <taxon>dalbergioids sensu lato</taxon>
        <taxon>Dalbergieae</taxon>
        <taxon>Pterocarpus clade</taxon>
        <taxon>Stylosanthes</taxon>
    </lineage>
</organism>
<gene>
    <name evidence="2" type="ORF">PIB30_057355</name>
</gene>